<evidence type="ECO:0000313" key="3">
    <source>
        <dbReference type="Proteomes" id="UP000232323"/>
    </source>
</evidence>
<feature type="transmembrane region" description="Helical" evidence="1">
    <location>
        <begin position="44"/>
        <end position="64"/>
    </location>
</feature>
<evidence type="ECO:0000256" key="1">
    <source>
        <dbReference type="SAM" id="Phobius"/>
    </source>
</evidence>
<feature type="transmembrane region" description="Helical" evidence="1">
    <location>
        <begin position="96"/>
        <end position="112"/>
    </location>
</feature>
<dbReference type="AlphaFoldDB" id="A0A250WZM7"/>
<feature type="transmembrane region" description="Helical" evidence="1">
    <location>
        <begin position="71"/>
        <end position="90"/>
    </location>
</feature>
<keyword evidence="1" id="KW-0472">Membrane</keyword>
<proteinExistence type="predicted"/>
<reference evidence="2 3" key="1">
    <citation type="submission" date="2017-08" db="EMBL/GenBank/DDBJ databases">
        <title>Acidophilic green algal genome provides insights into adaptation to an acidic environment.</title>
        <authorList>
            <person name="Hirooka S."/>
            <person name="Hirose Y."/>
            <person name="Kanesaki Y."/>
            <person name="Higuchi S."/>
            <person name="Fujiwara T."/>
            <person name="Onuma R."/>
            <person name="Era A."/>
            <person name="Ohbayashi R."/>
            <person name="Uzuka A."/>
            <person name="Nozaki H."/>
            <person name="Yoshikawa H."/>
            <person name="Miyagishima S.Y."/>
        </authorList>
    </citation>
    <scope>NUCLEOTIDE SEQUENCE [LARGE SCALE GENOMIC DNA]</scope>
    <source>
        <strain evidence="2 3">NIES-2499</strain>
    </source>
</reference>
<evidence type="ECO:0000313" key="2">
    <source>
        <dbReference type="EMBL" id="GAX76149.1"/>
    </source>
</evidence>
<name>A0A250WZM7_9CHLO</name>
<feature type="transmembrane region" description="Helical" evidence="1">
    <location>
        <begin position="119"/>
        <end position="138"/>
    </location>
</feature>
<dbReference type="Proteomes" id="UP000232323">
    <property type="component" value="Unassembled WGS sequence"/>
</dbReference>
<comment type="caution">
    <text evidence="2">The sequence shown here is derived from an EMBL/GenBank/DDBJ whole genome shotgun (WGS) entry which is preliminary data.</text>
</comment>
<keyword evidence="1" id="KW-1133">Transmembrane helix</keyword>
<gene>
    <name evidence="2" type="ORF">CEUSTIGMA_g3593.t1</name>
</gene>
<dbReference type="EMBL" id="BEGY01000015">
    <property type="protein sequence ID" value="GAX76149.1"/>
    <property type="molecule type" value="Genomic_DNA"/>
</dbReference>
<keyword evidence="3" id="KW-1185">Reference proteome</keyword>
<organism evidence="2 3">
    <name type="scientific">Chlamydomonas eustigma</name>
    <dbReference type="NCBI Taxonomy" id="1157962"/>
    <lineage>
        <taxon>Eukaryota</taxon>
        <taxon>Viridiplantae</taxon>
        <taxon>Chlorophyta</taxon>
        <taxon>core chlorophytes</taxon>
        <taxon>Chlorophyceae</taxon>
        <taxon>CS clade</taxon>
        <taxon>Chlamydomonadales</taxon>
        <taxon>Chlamydomonadaceae</taxon>
        <taxon>Chlamydomonas</taxon>
    </lineage>
</organism>
<keyword evidence="1" id="KW-0812">Transmembrane</keyword>
<sequence>MIKIMLSDVTTLKVSIRLAICVTSLTTLGLLLKDPLSSSAYVSGIQQFCLWGTICVVYVSTALLGKAADAAFQMLLGTAAGGTVGMAVAYSGQRSVVIIGSFVLPLIAIYLAGLWKSDLAGKLGVICYITMIGFMYGLTPSGPTPINFWLGVYIAIFGSIMSLLLLSLFIFPKSATGNATSELIKVVTALCEIHRNTWLMIEESEPVKEAAEQGEIRTVLRPYLNPRSLRSTSPRSPHILDVGGHSSLQTPATLDLEARDSNKCSESATVGTLKYSDGVTAIRIAEGLGADGEAEADKQPECSQYERPVWQMARDQSNTSLHIEALINEFLRASAAVEECMDFAEKEILVGTLFGHRWFMPRWLVTWYVKVRLYFIANKASSSTQQQEPQTMLSTQLSDTLFGEYSNVAPNRVSGRKVPRNVGMMFPSKEMMKVLGILRGTMLIVLSQQLALSEGFDRSFIQTLQHNYPEGIFSALRDSMQGYLNDVRIYLQTYRNLASRLHGNEHPVLSTSNLKLFSTHLKLLDQITLDLHQKTVQDVSKGMKGFGVLKTNSSGCDESFVPPNMAEVQNRSAQNSASRLYLASSKGYESMIRWHSIILAMKSLYKEAKCLKVVLDGLALSIP</sequence>
<feature type="transmembrane region" description="Helical" evidence="1">
    <location>
        <begin position="434"/>
        <end position="452"/>
    </location>
</feature>
<feature type="transmembrane region" description="Helical" evidence="1">
    <location>
        <begin position="12"/>
        <end position="32"/>
    </location>
</feature>
<accession>A0A250WZM7</accession>
<feature type="transmembrane region" description="Helical" evidence="1">
    <location>
        <begin position="150"/>
        <end position="171"/>
    </location>
</feature>
<dbReference type="OrthoDB" id="544634at2759"/>
<protein>
    <submittedName>
        <fullName evidence="2">Uncharacterized protein</fullName>
    </submittedName>
</protein>